<dbReference type="AlphaFoldDB" id="A0A367L757"/>
<evidence type="ECO:0000256" key="1">
    <source>
        <dbReference type="SAM" id="MobiDB-lite"/>
    </source>
</evidence>
<gene>
    <name evidence="2" type="ORF">L249_8521</name>
</gene>
<protein>
    <submittedName>
        <fullName evidence="2">Uncharacterized protein</fullName>
    </submittedName>
</protein>
<comment type="caution">
    <text evidence="2">The sequence shown here is derived from an EMBL/GenBank/DDBJ whole genome shotgun (WGS) entry which is preliminary data.</text>
</comment>
<feature type="region of interest" description="Disordered" evidence="1">
    <location>
        <begin position="45"/>
        <end position="66"/>
    </location>
</feature>
<evidence type="ECO:0000313" key="2">
    <source>
        <dbReference type="EMBL" id="RCI10254.1"/>
    </source>
</evidence>
<organism evidence="2 3">
    <name type="scientific">Ophiocordyceps polyrhachis-furcata BCC 54312</name>
    <dbReference type="NCBI Taxonomy" id="1330021"/>
    <lineage>
        <taxon>Eukaryota</taxon>
        <taxon>Fungi</taxon>
        <taxon>Dikarya</taxon>
        <taxon>Ascomycota</taxon>
        <taxon>Pezizomycotina</taxon>
        <taxon>Sordariomycetes</taxon>
        <taxon>Hypocreomycetidae</taxon>
        <taxon>Hypocreales</taxon>
        <taxon>Ophiocordycipitaceae</taxon>
        <taxon>Ophiocordyceps</taxon>
    </lineage>
</organism>
<keyword evidence="3" id="KW-1185">Reference proteome</keyword>
<accession>A0A367L757</accession>
<name>A0A367L757_9HYPO</name>
<reference evidence="2 3" key="1">
    <citation type="journal article" date="2015" name="BMC Genomics">
        <title>Insights from the genome of Ophiocordyceps polyrhachis-furcata to pathogenicity and host specificity in insect fungi.</title>
        <authorList>
            <person name="Wichadakul D."/>
            <person name="Kobmoo N."/>
            <person name="Ingsriswang S."/>
            <person name="Tangphatsornruang S."/>
            <person name="Chantasingh D."/>
            <person name="Luangsa-ard J.J."/>
            <person name="Eurwilaichitr L."/>
        </authorList>
    </citation>
    <scope>NUCLEOTIDE SEQUENCE [LARGE SCALE GENOMIC DNA]</scope>
    <source>
        <strain evidence="2 3">BCC 54312</strain>
    </source>
</reference>
<evidence type="ECO:0000313" key="3">
    <source>
        <dbReference type="Proteomes" id="UP000253664"/>
    </source>
</evidence>
<proteinExistence type="predicted"/>
<dbReference type="Proteomes" id="UP000253664">
    <property type="component" value="Unassembled WGS sequence"/>
</dbReference>
<sequence length="131" mass="14649">MLLIEMISACAMRRYHFFFLPTDRPPLFASLPPFIHPSIHRSSLPLSISPSPPPQNQSRQPFALPPFPPLVRRPQDKVEAGAAPLDRQSGRGFASLLPTWRELLTLVSTIKNVPVMIPMPLSSYARLTVPD</sequence>
<dbReference type="EMBL" id="LKCN02000013">
    <property type="protein sequence ID" value="RCI10254.1"/>
    <property type="molecule type" value="Genomic_DNA"/>
</dbReference>